<feature type="region of interest" description="Disordered" evidence="1">
    <location>
        <begin position="116"/>
        <end position="152"/>
    </location>
</feature>
<dbReference type="AlphaFoldDB" id="A0A8H8CH30"/>
<feature type="region of interest" description="Disordered" evidence="1">
    <location>
        <begin position="1"/>
        <end position="26"/>
    </location>
</feature>
<name>A0A8H8CH30_PSICU</name>
<gene>
    <name evidence="2" type="ORF">JR316_009969</name>
</gene>
<evidence type="ECO:0000313" key="2">
    <source>
        <dbReference type="EMBL" id="KAG5165273.1"/>
    </source>
</evidence>
<accession>A0A8H8CH30</accession>
<proteinExistence type="predicted"/>
<organism evidence="2">
    <name type="scientific">Psilocybe cubensis</name>
    <name type="common">Psychedelic mushroom</name>
    <name type="synonym">Stropharia cubensis</name>
    <dbReference type="NCBI Taxonomy" id="181762"/>
    <lineage>
        <taxon>Eukaryota</taxon>
        <taxon>Fungi</taxon>
        <taxon>Dikarya</taxon>
        <taxon>Basidiomycota</taxon>
        <taxon>Agaricomycotina</taxon>
        <taxon>Agaricomycetes</taxon>
        <taxon>Agaricomycetidae</taxon>
        <taxon>Agaricales</taxon>
        <taxon>Agaricineae</taxon>
        <taxon>Strophariaceae</taxon>
        <taxon>Psilocybe</taxon>
    </lineage>
</organism>
<evidence type="ECO:0000256" key="1">
    <source>
        <dbReference type="SAM" id="MobiDB-lite"/>
    </source>
</evidence>
<comment type="caution">
    <text evidence="2">The sequence shown here is derived from an EMBL/GenBank/DDBJ whole genome shotgun (WGS) entry which is preliminary data.</text>
</comment>
<reference evidence="2" key="1">
    <citation type="submission" date="2021-02" db="EMBL/GenBank/DDBJ databases">
        <title>Psilocybe cubensis genome.</title>
        <authorList>
            <person name="Mckernan K.J."/>
            <person name="Crawford S."/>
            <person name="Trippe A."/>
            <person name="Kane L.T."/>
            <person name="Mclaughlin S."/>
        </authorList>
    </citation>
    <scope>NUCLEOTIDE SEQUENCE [LARGE SCALE GENOMIC DNA]</scope>
    <source>
        <strain evidence="2">MGC-MH-2018</strain>
    </source>
</reference>
<feature type="compositionally biased region" description="Basic and acidic residues" evidence="1">
    <location>
        <begin position="116"/>
        <end position="141"/>
    </location>
</feature>
<dbReference type="EMBL" id="JAFIQS010000010">
    <property type="protein sequence ID" value="KAG5165273.1"/>
    <property type="molecule type" value="Genomic_DNA"/>
</dbReference>
<protein>
    <submittedName>
        <fullName evidence="2">Uncharacterized protein</fullName>
    </submittedName>
</protein>
<sequence>MALPASAYSVSQDTRMPKCSPRPTSVRASPAFSYDLPTPNNSVIHRYGQRTPTAGELLVLREELEEQFRDMPDMELLVYLFDSVLSCHSEWGWRGRFIRQFFYDLFYEMRRLGYSEDSGDRDLESGGRKTEVSGDEVERVSSSKSLPGERGTQKCENQILQAVFYAEVRRDALLVAETRRVGKKAAKHASAVLLFRQSSNIHVGWYMLGRQLGGAHP</sequence>